<accession>A0A9W7DQC0</accession>
<sequence>MRILPPCRICASSMVAISDGRAATSRLQEMHLRLGAKMTAFSGWSMPSHYAGWGGVKEHLHVRRQAGLFDVSHMTPVRITGTGRDDALVRFLERATVADVQGLPRGMGVPTVLPRDEKGAIQDTSLLVNAGDHFLLNTHAGRRDGSLGLLRRIAATGDFPGVELTPLLGCALLDLQGPLAAEALHAACDDCENEAQMDVVRSLPWLGSAVAHIAGQECRVTRCGFTGEDGFQILVGGSGGGIDGDTPHRQRTREELEEVASTLLAQPDVALAGLRARDSLRLEAGLPVIGQDFAPLTMADTMTTTTTTRAALPETMAEAGLLHLIAPSRRTLGFEGGFTGAATILPQLSAVAPCRRRIGLLGGDPKEVRCPPARPGAAVGVSGSAREVGVVTSGGVSPSLGMRPICLAYVDDEHATEGKELSIVIRGEERQFVVVALPFVPFNYKK</sequence>
<dbReference type="SUPFAM" id="SSF101790">
    <property type="entry name" value="Aminomethyltransferase beta-barrel domain"/>
    <property type="match status" value="1"/>
</dbReference>
<dbReference type="Pfam" id="PF08669">
    <property type="entry name" value="GCV_T_C"/>
    <property type="match status" value="1"/>
</dbReference>
<dbReference type="AlphaFoldDB" id="A0A9W7DQC0"/>
<name>A0A9W7DQC0_9STRA</name>
<comment type="similarity">
    <text evidence="1">Belongs to the GcvT family.</text>
</comment>
<keyword evidence="5" id="KW-1185">Reference proteome</keyword>
<protein>
    <recommendedName>
        <fullName evidence="6">Aminomethyltransferase</fullName>
    </recommendedName>
</protein>
<proteinExistence type="inferred from homology"/>
<dbReference type="EMBL" id="BRXX01000563">
    <property type="protein sequence ID" value="GMH46888.1"/>
    <property type="molecule type" value="Genomic_DNA"/>
</dbReference>
<feature type="domain" description="Aminomethyltransferase C-terminal" evidence="3">
    <location>
        <begin position="355"/>
        <end position="440"/>
    </location>
</feature>
<dbReference type="InterPro" id="IPR029043">
    <property type="entry name" value="GcvT/YgfZ_C"/>
</dbReference>
<gene>
    <name evidence="4" type="ORF">TrVE_jg641</name>
</gene>
<feature type="domain" description="GCVT N-terminal" evidence="2">
    <location>
        <begin position="28"/>
        <end position="297"/>
    </location>
</feature>
<evidence type="ECO:0000259" key="2">
    <source>
        <dbReference type="Pfam" id="PF01571"/>
    </source>
</evidence>
<reference evidence="5" key="1">
    <citation type="journal article" date="2023" name="Commun. Biol.">
        <title>Genome analysis of Parmales, the sister group of diatoms, reveals the evolutionary specialization of diatoms from phago-mixotrophs to photoautotrophs.</title>
        <authorList>
            <person name="Ban H."/>
            <person name="Sato S."/>
            <person name="Yoshikawa S."/>
            <person name="Yamada K."/>
            <person name="Nakamura Y."/>
            <person name="Ichinomiya M."/>
            <person name="Sato N."/>
            <person name="Blanc-Mathieu R."/>
            <person name="Endo H."/>
            <person name="Kuwata A."/>
            <person name="Ogata H."/>
        </authorList>
    </citation>
    <scope>NUCLEOTIDE SEQUENCE [LARGE SCALE GENOMIC DNA]</scope>
    <source>
        <strain evidence="5">NIES 3699</strain>
    </source>
</reference>
<dbReference type="PANTHER" id="PTHR43757:SF2">
    <property type="entry name" value="AMINOMETHYLTRANSFERASE, MITOCHONDRIAL"/>
    <property type="match status" value="1"/>
</dbReference>
<dbReference type="PIRSF" id="PIRSF006487">
    <property type="entry name" value="GcvT"/>
    <property type="match status" value="1"/>
</dbReference>
<evidence type="ECO:0008006" key="6">
    <source>
        <dbReference type="Google" id="ProtNLM"/>
    </source>
</evidence>
<organism evidence="4 5">
    <name type="scientific">Triparma verrucosa</name>
    <dbReference type="NCBI Taxonomy" id="1606542"/>
    <lineage>
        <taxon>Eukaryota</taxon>
        <taxon>Sar</taxon>
        <taxon>Stramenopiles</taxon>
        <taxon>Ochrophyta</taxon>
        <taxon>Bolidophyceae</taxon>
        <taxon>Parmales</taxon>
        <taxon>Triparmaceae</taxon>
        <taxon>Triparma</taxon>
    </lineage>
</organism>
<dbReference type="Gene3D" id="3.30.1360.120">
    <property type="entry name" value="Probable tRNA modification gtpase trme, domain 1"/>
    <property type="match status" value="1"/>
</dbReference>
<dbReference type="InterPro" id="IPR006222">
    <property type="entry name" value="GCVT_N"/>
</dbReference>
<dbReference type="InterPro" id="IPR027266">
    <property type="entry name" value="TrmE/GcvT-like"/>
</dbReference>
<dbReference type="Pfam" id="PF01571">
    <property type="entry name" value="GCV_T"/>
    <property type="match status" value="1"/>
</dbReference>
<evidence type="ECO:0000313" key="4">
    <source>
        <dbReference type="EMBL" id="GMH46888.1"/>
    </source>
</evidence>
<evidence type="ECO:0000313" key="5">
    <source>
        <dbReference type="Proteomes" id="UP001165160"/>
    </source>
</evidence>
<dbReference type="Proteomes" id="UP001165160">
    <property type="component" value="Unassembled WGS sequence"/>
</dbReference>
<dbReference type="SUPFAM" id="SSF103025">
    <property type="entry name" value="Folate-binding domain"/>
    <property type="match status" value="1"/>
</dbReference>
<comment type="caution">
    <text evidence="4">The sequence shown here is derived from an EMBL/GenBank/DDBJ whole genome shotgun (WGS) entry which is preliminary data.</text>
</comment>
<dbReference type="InterPro" id="IPR013977">
    <property type="entry name" value="GcvT_C"/>
</dbReference>
<dbReference type="InterPro" id="IPR028896">
    <property type="entry name" value="GcvT/YgfZ/DmdA"/>
</dbReference>
<dbReference type="PANTHER" id="PTHR43757">
    <property type="entry name" value="AMINOMETHYLTRANSFERASE"/>
    <property type="match status" value="1"/>
</dbReference>
<evidence type="ECO:0000259" key="3">
    <source>
        <dbReference type="Pfam" id="PF08669"/>
    </source>
</evidence>
<evidence type="ECO:0000256" key="1">
    <source>
        <dbReference type="ARBA" id="ARBA00008609"/>
    </source>
</evidence>